<feature type="transmembrane region" description="Helical" evidence="1">
    <location>
        <begin position="20"/>
        <end position="40"/>
    </location>
</feature>
<keyword evidence="1" id="KW-1133">Transmembrane helix</keyword>
<sequence>MSTTTRATVPDVRWLLRLDAGLETVLTVVCVILAYGLLGTDRWRVPSWLSTPVLLVVAIALLLAAALLWWLSDRPIPAAVRAVAVANGVTALAFLTWAIIGLGADVRLRVLLAVTAVLLGVLATTQFSWTIRPSGENTS</sequence>
<evidence type="ECO:0000313" key="3">
    <source>
        <dbReference type="Proteomes" id="UP000552644"/>
    </source>
</evidence>
<evidence type="ECO:0000313" key="2">
    <source>
        <dbReference type="EMBL" id="MBB4917386.1"/>
    </source>
</evidence>
<accession>A0A7W7VNY1</accession>
<proteinExistence type="predicted"/>
<reference evidence="2 3" key="1">
    <citation type="submission" date="2020-08" db="EMBL/GenBank/DDBJ databases">
        <title>Genomic Encyclopedia of Type Strains, Phase III (KMG-III): the genomes of soil and plant-associated and newly described type strains.</title>
        <authorList>
            <person name="Whitman W."/>
        </authorList>
    </citation>
    <scope>NUCLEOTIDE SEQUENCE [LARGE SCALE GENOMIC DNA]</scope>
    <source>
        <strain evidence="2 3">CECT 8840</strain>
    </source>
</reference>
<name>A0A7W7VNY1_9ACTN</name>
<feature type="transmembrane region" description="Helical" evidence="1">
    <location>
        <begin position="52"/>
        <end position="72"/>
    </location>
</feature>
<gene>
    <name evidence="2" type="ORF">FHS44_004494</name>
</gene>
<feature type="transmembrane region" description="Helical" evidence="1">
    <location>
        <begin position="110"/>
        <end position="129"/>
    </location>
</feature>
<dbReference type="RefSeq" id="WP_184717561.1">
    <property type="nucleotide sequence ID" value="NZ_JACHJP010000004.1"/>
</dbReference>
<keyword evidence="1" id="KW-0812">Transmembrane</keyword>
<keyword evidence="3" id="KW-1185">Reference proteome</keyword>
<keyword evidence="1" id="KW-0472">Membrane</keyword>
<feature type="transmembrane region" description="Helical" evidence="1">
    <location>
        <begin position="78"/>
        <end position="103"/>
    </location>
</feature>
<dbReference type="AlphaFoldDB" id="A0A7W7VNY1"/>
<dbReference type="Proteomes" id="UP000552644">
    <property type="component" value="Unassembled WGS sequence"/>
</dbReference>
<organism evidence="2 3">
    <name type="scientific">Streptosporangium saharense</name>
    <dbReference type="NCBI Taxonomy" id="1706840"/>
    <lineage>
        <taxon>Bacteria</taxon>
        <taxon>Bacillati</taxon>
        <taxon>Actinomycetota</taxon>
        <taxon>Actinomycetes</taxon>
        <taxon>Streptosporangiales</taxon>
        <taxon>Streptosporangiaceae</taxon>
        <taxon>Streptosporangium</taxon>
    </lineage>
</organism>
<comment type="caution">
    <text evidence="2">The sequence shown here is derived from an EMBL/GenBank/DDBJ whole genome shotgun (WGS) entry which is preliminary data.</text>
</comment>
<evidence type="ECO:0000256" key="1">
    <source>
        <dbReference type="SAM" id="Phobius"/>
    </source>
</evidence>
<protein>
    <submittedName>
        <fullName evidence="2">Fatty acid desaturase</fullName>
    </submittedName>
</protein>
<dbReference type="EMBL" id="JACHJP010000004">
    <property type="protein sequence ID" value="MBB4917386.1"/>
    <property type="molecule type" value="Genomic_DNA"/>
</dbReference>